<evidence type="ECO:0000259" key="1">
    <source>
        <dbReference type="PROSITE" id="PS51186"/>
    </source>
</evidence>
<evidence type="ECO:0000313" key="3">
    <source>
        <dbReference type="Proteomes" id="UP001055149"/>
    </source>
</evidence>
<comment type="caution">
    <text evidence="2">The sequence shown here is derived from an EMBL/GenBank/DDBJ whole genome shotgun (WGS) entry which is preliminary data.</text>
</comment>
<dbReference type="RefSeq" id="WP_244055352.1">
    <property type="nucleotide sequence ID" value="NZ_BQXH01000011.1"/>
</dbReference>
<dbReference type="SUPFAM" id="SSF55729">
    <property type="entry name" value="Acyl-CoA N-acyltransferases (Nat)"/>
    <property type="match status" value="1"/>
</dbReference>
<dbReference type="Proteomes" id="UP001055149">
    <property type="component" value="Unassembled WGS sequence"/>
</dbReference>
<name>A0ABQ5JLB5_9LACO</name>
<feature type="domain" description="N-acetyltransferase" evidence="1">
    <location>
        <begin position="30"/>
        <end position="177"/>
    </location>
</feature>
<dbReference type="CDD" id="cd04301">
    <property type="entry name" value="NAT_SF"/>
    <property type="match status" value="1"/>
</dbReference>
<dbReference type="Pfam" id="PF00583">
    <property type="entry name" value="Acetyltransf_1"/>
    <property type="match status" value="1"/>
</dbReference>
<dbReference type="PRINTS" id="PR01754">
    <property type="entry name" value="SACTRNSFRASE"/>
</dbReference>
<organism evidence="2 3">
    <name type="scientific">Ligilactobacillus pabuli</name>
    <dbReference type="NCBI Taxonomy" id="2886039"/>
    <lineage>
        <taxon>Bacteria</taxon>
        <taxon>Bacillati</taxon>
        <taxon>Bacillota</taxon>
        <taxon>Bacilli</taxon>
        <taxon>Lactobacillales</taxon>
        <taxon>Lactobacillaceae</taxon>
        <taxon>Ligilactobacillus</taxon>
    </lineage>
</organism>
<gene>
    <name evidence="2" type="ORF">LPAF129_13010</name>
</gene>
<dbReference type="PROSITE" id="PS51186">
    <property type="entry name" value="GNAT"/>
    <property type="match status" value="1"/>
</dbReference>
<dbReference type="Gene3D" id="3.40.630.30">
    <property type="match status" value="1"/>
</dbReference>
<proteinExistence type="predicted"/>
<protein>
    <submittedName>
        <fullName evidence="2">Streptothricin acetyltransferase</fullName>
    </submittedName>
</protein>
<dbReference type="InterPro" id="IPR016181">
    <property type="entry name" value="Acyl_CoA_acyltransferase"/>
</dbReference>
<sequence>MRLKTMLITTQNQQALTLTNEPFCRPGTFEVTRLHSEWCYKLCFYPTSQISVETFPEENYQLEQVNNQGFAVGTFANDLPVGLGIFKDHPFQYLYLDDLKVSRTYRQQGVAQQILQFASKLALRQGYAGIFTICQSNNLNACLFYLACGFKIGGLNTQVYAHTSQAGKENIYFYLDF</sequence>
<keyword evidence="3" id="KW-1185">Reference proteome</keyword>
<evidence type="ECO:0000313" key="2">
    <source>
        <dbReference type="EMBL" id="GKS81615.1"/>
    </source>
</evidence>
<dbReference type="InterPro" id="IPR008125">
    <property type="entry name" value="Streptothricin_AcTrfase"/>
</dbReference>
<reference evidence="2" key="1">
    <citation type="journal article" date="2022" name="Int. J. Syst. Evol. Microbiol.">
        <title>A novel species of lactic acid bacteria, Ligilactobacillus pabuli sp. nov., isolated from alfalfa silage.</title>
        <authorList>
            <person name="Tohno M."/>
            <person name="Tanizawa Y."/>
            <person name="Sawada H."/>
            <person name="Sakamoto M."/>
            <person name="Ohkuma M."/>
            <person name="Kobayashi H."/>
        </authorList>
    </citation>
    <scope>NUCLEOTIDE SEQUENCE</scope>
    <source>
        <strain evidence="2">AF129</strain>
    </source>
</reference>
<accession>A0ABQ5JLB5</accession>
<dbReference type="InterPro" id="IPR000182">
    <property type="entry name" value="GNAT_dom"/>
</dbReference>
<dbReference type="EMBL" id="BQXH01000011">
    <property type="protein sequence ID" value="GKS81615.1"/>
    <property type="molecule type" value="Genomic_DNA"/>
</dbReference>